<feature type="region of interest" description="Disordered" evidence="1">
    <location>
        <begin position="182"/>
        <end position="203"/>
    </location>
</feature>
<evidence type="ECO:0000256" key="1">
    <source>
        <dbReference type="SAM" id="MobiDB-lite"/>
    </source>
</evidence>
<organism evidence="2 3">
    <name type="scientific">Enteractinococcus coprophilus</name>
    <dbReference type="NCBI Taxonomy" id="1027633"/>
    <lineage>
        <taxon>Bacteria</taxon>
        <taxon>Bacillati</taxon>
        <taxon>Actinomycetota</taxon>
        <taxon>Actinomycetes</taxon>
        <taxon>Micrococcales</taxon>
        <taxon>Micrococcaceae</taxon>
    </lineage>
</organism>
<evidence type="ECO:0000313" key="3">
    <source>
        <dbReference type="Proteomes" id="UP000319746"/>
    </source>
</evidence>
<dbReference type="Proteomes" id="UP000319746">
    <property type="component" value="Unassembled WGS sequence"/>
</dbReference>
<dbReference type="AlphaFoldDB" id="A0A543ANQ6"/>
<accession>A0A543ANQ6</accession>
<dbReference type="EMBL" id="VFOU01000001">
    <property type="protein sequence ID" value="TQL74185.1"/>
    <property type="molecule type" value="Genomic_DNA"/>
</dbReference>
<reference evidence="2 3" key="1">
    <citation type="submission" date="2019-06" db="EMBL/GenBank/DDBJ databases">
        <title>Sequencing the genomes of 1000 actinobacteria strains.</title>
        <authorList>
            <person name="Klenk H.-P."/>
        </authorList>
    </citation>
    <scope>NUCLEOTIDE SEQUENCE [LARGE SCALE GENOMIC DNA]</scope>
    <source>
        <strain evidence="2 3">DSM 24083</strain>
    </source>
</reference>
<gene>
    <name evidence="2" type="ORF">FB556_0638</name>
</gene>
<comment type="caution">
    <text evidence="2">The sequence shown here is derived from an EMBL/GenBank/DDBJ whole genome shotgun (WGS) entry which is preliminary data.</text>
</comment>
<dbReference type="RefSeq" id="WP_141864638.1">
    <property type="nucleotide sequence ID" value="NZ_BAABAN010000016.1"/>
</dbReference>
<name>A0A543ANQ6_9MICC</name>
<proteinExistence type="predicted"/>
<evidence type="ECO:0000313" key="2">
    <source>
        <dbReference type="EMBL" id="TQL74185.1"/>
    </source>
</evidence>
<dbReference type="OrthoDB" id="4939012at2"/>
<keyword evidence="3" id="KW-1185">Reference proteome</keyword>
<sequence>MITASYASATTQKQPLSRLGRGAGMLTMLLMTTACTTSTDQQSVMDAVDHRDVVVDLVIDTTEHLDVDGWGANHGAAKPESCTLDNGDEGAAYKFSLWADRGTAHEADAQRIVEYWESLGMDTRVVDHGGFPVVYATGGPVQRASFTPDAAEESYRVGAISHCAPGDAIELRRAFDERRKQGERFPGDEYVPEENIDDVYKNE</sequence>
<protein>
    <submittedName>
        <fullName evidence="2">Uncharacterized protein</fullName>
    </submittedName>
</protein>